<sequence length="288" mass="32534">MSVQPSLKQTSSGFVENEGVKTHFYATGEGPLMVFQHGFPDNASTWDHQVAEFSKTHTVVCPTLRGYPPSDVPPVSEAAYNLKTVASDILAILDHFNAPKAIIVGHDFGGAAIQLLALLHPERVSKLIIINSPIVPRIYELVNFDKDQQRQSEYTISYMKYQPGDDKNLDVVVAPISDEEYRRNIRNYLSESPMEGMLAYYKYNYPAPPYGVKVDTSVMLYQVPTLIIWGLNDPYFSLKMLDQIPKNFKSTTRLVTLPGAGHWSFREQPDRINQEIRSWLELHALGSI</sequence>
<keyword evidence="1" id="KW-0378">Hydrolase</keyword>
<protein>
    <recommendedName>
        <fullName evidence="3">AB hydrolase-1 domain-containing protein</fullName>
    </recommendedName>
</protein>
<dbReference type="Gene3D" id="3.40.50.1820">
    <property type="entry name" value="alpha/beta hydrolase"/>
    <property type="match status" value="1"/>
</dbReference>
<dbReference type="EMBL" id="JASAOK010000049">
    <property type="protein sequence ID" value="KAK6208686.1"/>
    <property type="molecule type" value="Genomic_DNA"/>
</dbReference>
<comment type="caution">
    <text evidence="4">The sequence shown here is derived from an EMBL/GenBank/DDBJ whole genome shotgun (WGS) entry which is preliminary data.</text>
</comment>
<dbReference type="Pfam" id="PF00561">
    <property type="entry name" value="Abhydrolase_1"/>
    <property type="match status" value="1"/>
</dbReference>
<dbReference type="PANTHER" id="PTHR43329">
    <property type="entry name" value="EPOXIDE HYDROLASE"/>
    <property type="match status" value="1"/>
</dbReference>
<dbReference type="AlphaFoldDB" id="A0AAV9SWQ6"/>
<dbReference type="PRINTS" id="PR00111">
    <property type="entry name" value="ABHYDROLASE"/>
</dbReference>
<evidence type="ECO:0000256" key="1">
    <source>
        <dbReference type="ARBA" id="ARBA00022801"/>
    </source>
</evidence>
<evidence type="ECO:0000256" key="2">
    <source>
        <dbReference type="ARBA" id="ARBA00038334"/>
    </source>
</evidence>
<evidence type="ECO:0000313" key="4">
    <source>
        <dbReference type="EMBL" id="KAK6208686.1"/>
    </source>
</evidence>
<dbReference type="PRINTS" id="PR00412">
    <property type="entry name" value="EPOXHYDRLASE"/>
</dbReference>
<dbReference type="InterPro" id="IPR029058">
    <property type="entry name" value="AB_hydrolase_fold"/>
</dbReference>
<reference evidence="4 5" key="1">
    <citation type="submission" date="2023-04" db="EMBL/GenBank/DDBJ databases">
        <title>Colletotrichum tabacum stain YC1 causing leaf anthracnose on Nicotiana tabacum(L.) cv.</title>
        <authorList>
            <person name="Ji Z."/>
            <person name="Wang M."/>
            <person name="Zhang J."/>
            <person name="Wang N."/>
            <person name="Zhou Z."/>
        </authorList>
    </citation>
    <scope>NUCLEOTIDE SEQUENCE [LARGE SCALE GENOMIC DNA]</scope>
    <source>
        <strain evidence="4 5">YC1</strain>
    </source>
</reference>
<gene>
    <name evidence="4" type="ORF">QIS74_12204</name>
</gene>
<dbReference type="InterPro" id="IPR000639">
    <property type="entry name" value="Epox_hydrolase-like"/>
</dbReference>
<name>A0AAV9SWQ6_9PEZI</name>
<feature type="domain" description="AB hydrolase-1" evidence="3">
    <location>
        <begin position="31"/>
        <end position="267"/>
    </location>
</feature>
<accession>A0AAV9SWQ6</accession>
<evidence type="ECO:0000259" key="3">
    <source>
        <dbReference type="Pfam" id="PF00561"/>
    </source>
</evidence>
<dbReference type="SUPFAM" id="SSF53474">
    <property type="entry name" value="alpha/beta-Hydrolases"/>
    <property type="match status" value="1"/>
</dbReference>
<comment type="similarity">
    <text evidence="2">Belongs to the AB hydrolase superfamily. Epoxide hydrolase family.</text>
</comment>
<keyword evidence="5" id="KW-1185">Reference proteome</keyword>
<dbReference type="InterPro" id="IPR000073">
    <property type="entry name" value="AB_hydrolase_1"/>
</dbReference>
<proteinExistence type="inferred from homology"/>
<dbReference type="Proteomes" id="UP001327957">
    <property type="component" value="Unassembled WGS sequence"/>
</dbReference>
<organism evidence="4 5">
    <name type="scientific">Colletotrichum tabaci</name>
    <dbReference type="NCBI Taxonomy" id="1209068"/>
    <lineage>
        <taxon>Eukaryota</taxon>
        <taxon>Fungi</taxon>
        <taxon>Dikarya</taxon>
        <taxon>Ascomycota</taxon>
        <taxon>Pezizomycotina</taxon>
        <taxon>Sordariomycetes</taxon>
        <taxon>Hypocreomycetidae</taxon>
        <taxon>Glomerellales</taxon>
        <taxon>Glomerellaceae</taxon>
        <taxon>Colletotrichum</taxon>
        <taxon>Colletotrichum destructivum species complex</taxon>
    </lineage>
</organism>
<evidence type="ECO:0000313" key="5">
    <source>
        <dbReference type="Proteomes" id="UP001327957"/>
    </source>
</evidence>
<dbReference type="GO" id="GO:0016787">
    <property type="term" value="F:hydrolase activity"/>
    <property type="evidence" value="ECO:0007669"/>
    <property type="project" value="UniProtKB-KW"/>
</dbReference>